<evidence type="ECO:0000259" key="1">
    <source>
        <dbReference type="Pfam" id="PF05876"/>
    </source>
</evidence>
<proteinExistence type="predicted"/>
<organism evidence="2">
    <name type="scientific">marine sediment metagenome</name>
    <dbReference type="NCBI Taxonomy" id="412755"/>
    <lineage>
        <taxon>unclassified sequences</taxon>
        <taxon>metagenomes</taxon>
        <taxon>ecological metagenomes</taxon>
    </lineage>
</organism>
<dbReference type="Pfam" id="PF05876">
    <property type="entry name" value="GpA_ATPase"/>
    <property type="match status" value="1"/>
</dbReference>
<feature type="domain" description="Phage terminase large subunit GpA ATPase" evidence="1">
    <location>
        <begin position="36"/>
        <end position="259"/>
    </location>
</feature>
<dbReference type="AlphaFoldDB" id="A0A0F9M5C3"/>
<dbReference type="EMBL" id="LAZR01010906">
    <property type="protein sequence ID" value="KKM64407.1"/>
    <property type="molecule type" value="Genomic_DNA"/>
</dbReference>
<protein>
    <recommendedName>
        <fullName evidence="1">Phage terminase large subunit GpA ATPase domain-containing protein</fullName>
    </recommendedName>
</protein>
<reference evidence="2" key="1">
    <citation type="journal article" date="2015" name="Nature">
        <title>Complex archaea that bridge the gap between prokaryotes and eukaryotes.</title>
        <authorList>
            <person name="Spang A."/>
            <person name="Saw J.H."/>
            <person name="Jorgensen S.L."/>
            <person name="Zaremba-Niedzwiedzka K."/>
            <person name="Martijn J."/>
            <person name="Lind A.E."/>
            <person name="van Eijk R."/>
            <person name="Schleper C."/>
            <person name="Guy L."/>
            <person name="Ettema T.J."/>
        </authorList>
    </citation>
    <scope>NUCLEOTIDE SEQUENCE</scope>
</reference>
<evidence type="ECO:0000313" key="2">
    <source>
        <dbReference type="EMBL" id="KKM64407.1"/>
    </source>
</evidence>
<gene>
    <name evidence="2" type="ORF">LCGC14_1501790</name>
</gene>
<name>A0A0F9M5C3_9ZZZZ</name>
<accession>A0A0F9M5C3</accession>
<dbReference type="InterPro" id="IPR046453">
    <property type="entry name" value="GpA_ATPase"/>
</dbReference>
<comment type="caution">
    <text evidence="2">The sequence shown here is derived from an EMBL/GenBank/DDBJ whole genome shotgun (WGS) entry which is preliminary data.</text>
</comment>
<dbReference type="GO" id="GO:0016887">
    <property type="term" value="F:ATP hydrolysis activity"/>
    <property type="evidence" value="ECO:0007669"/>
    <property type="project" value="InterPro"/>
</dbReference>
<sequence>MALTPNQIASEDCAYWVQLMRIRLQVCTFSFKDHEYQLEPMRSMVRRRCYRKGTQGGWTEIEVLRTLWAMIHKHHPMGDLYMFPDADTVQEFAKSRFNPLILANKEAIGKYVKPGGKGTDTASLKKVHNAFLYLRGARLSQKLHDVAESAKMSSIPVDAIKFDELDKMDEAMEVIAKARGRLGHSKIKEEVYLSNPLVPGEGIDKMFELSDQRYWFRKCRACGEYTCAELFFAEDPERAVGVRADGTGYIACKKCGRELPISWEDRPNHATSEWVPQVKENSDFMHGYHWSQLTSVFNDPLEILHDFRNPPEGNLADVYRLRLGLPYIAAEDRLVPAQVYDCCNNDGMYSSHEGPCAMGVDVGIVKHIVIGTRGGNNQYKILKVARLSD</sequence>
<feature type="non-terminal residue" evidence="2">
    <location>
        <position position="389"/>
    </location>
</feature>